<organism evidence="3 5">
    <name type="scientific">Dracunculus medinensis</name>
    <name type="common">Guinea worm</name>
    <dbReference type="NCBI Taxonomy" id="318479"/>
    <lineage>
        <taxon>Eukaryota</taxon>
        <taxon>Metazoa</taxon>
        <taxon>Ecdysozoa</taxon>
        <taxon>Nematoda</taxon>
        <taxon>Chromadorea</taxon>
        <taxon>Rhabditida</taxon>
        <taxon>Spirurina</taxon>
        <taxon>Dracunculoidea</taxon>
        <taxon>Dracunculidae</taxon>
        <taxon>Dracunculus</taxon>
    </lineage>
</organism>
<evidence type="ECO:0000313" key="4">
    <source>
        <dbReference type="Proteomes" id="UP000274756"/>
    </source>
</evidence>
<dbReference type="Proteomes" id="UP000274756">
    <property type="component" value="Unassembled WGS sequence"/>
</dbReference>
<evidence type="ECO:0000313" key="5">
    <source>
        <dbReference type="WBParaSite" id="DME_0000574901-mRNA-1"/>
    </source>
</evidence>
<dbReference type="Gene3D" id="2.30.30.190">
    <property type="entry name" value="CAP Gly-rich-like domain"/>
    <property type="match status" value="1"/>
</dbReference>
<dbReference type="PANTHER" id="PTHR13958">
    <property type="entry name" value="CENTROSOME-ASSOCIATED PROTEIN 350"/>
    <property type="match status" value="1"/>
</dbReference>
<dbReference type="SMART" id="SM01052">
    <property type="entry name" value="CAP_GLY"/>
    <property type="match status" value="1"/>
</dbReference>
<dbReference type="SUPFAM" id="SSF74924">
    <property type="entry name" value="Cap-Gly domain"/>
    <property type="match status" value="1"/>
</dbReference>
<name>A0A0N4UEE8_DRAME</name>
<dbReference type="EMBL" id="UYYG01001180">
    <property type="protein sequence ID" value="VDN59369.1"/>
    <property type="molecule type" value="Genomic_DNA"/>
</dbReference>
<proteinExistence type="predicted"/>
<dbReference type="OrthoDB" id="2130750at2759"/>
<dbReference type="GO" id="GO:0034453">
    <property type="term" value="P:microtubule anchoring"/>
    <property type="evidence" value="ECO:0007669"/>
    <property type="project" value="InterPro"/>
</dbReference>
<accession>A0A0N4UEE8</accession>
<evidence type="ECO:0000259" key="1">
    <source>
        <dbReference type="PROSITE" id="PS50245"/>
    </source>
</evidence>
<dbReference type="PROSITE" id="PS50245">
    <property type="entry name" value="CAP_GLY_2"/>
    <property type="match status" value="1"/>
</dbReference>
<protein>
    <submittedName>
        <fullName evidence="5">CAP-Gly domain-containing protein</fullName>
    </submittedName>
</protein>
<evidence type="ECO:0000313" key="2">
    <source>
        <dbReference type="EMBL" id="VDN59369.1"/>
    </source>
</evidence>
<reference evidence="2 4" key="2">
    <citation type="submission" date="2018-11" db="EMBL/GenBank/DDBJ databases">
        <authorList>
            <consortium name="Pathogen Informatics"/>
        </authorList>
    </citation>
    <scope>NUCLEOTIDE SEQUENCE [LARGE SCALE GENOMIC DNA]</scope>
</reference>
<dbReference type="AlphaFoldDB" id="A0A0N4UEE8"/>
<dbReference type="GO" id="GO:0005813">
    <property type="term" value="C:centrosome"/>
    <property type="evidence" value="ECO:0007669"/>
    <property type="project" value="InterPro"/>
</dbReference>
<reference evidence="5" key="1">
    <citation type="submission" date="2017-02" db="UniProtKB">
        <authorList>
            <consortium name="WormBaseParasite"/>
        </authorList>
    </citation>
    <scope>IDENTIFICATION</scope>
</reference>
<evidence type="ECO:0000313" key="3">
    <source>
        <dbReference type="Proteomes" id="UP000038040"/>
    </source>
</evidence>
<dbReference type="PROSITE" id="PS00845">
    <property type="entry name" value="CAP_GLY_1"/>
    <property type="match status" value="1"/>
</dbReference>
<dbReference type="STRING" id="318479.A0A0N4UEE8"/>
<gene>
    <name evidence="2" type="ORF">DME_LOCUS9342</name>
</gene>
<dbReference type="InterPro" id="IPR036859">
    <property type="entry name" value="CAP-Gly_dom_sf"/>
</dbReference>
<dbReference type="InterPro" id="IPR000938">
    <property type="entry name" value="CAP-Gly_domain"/>
</dbReference>
<sequence>MVTKNDIGRRVIVGRVGTGTLLYVGEVDGRQGLFCGIELDRPEGKHNGTYQGTAYFHCSEQHGIFAPLYRVELYNELYHSSIPQPEQVSHQFL</sequence>
<feature type="domain" description="CAP-Gly" evidence="1">
    <location>
        <begin position="25"/>
        <end position="67"/>
    </location>
</feature>
<dbReference type="Proteomes" id="UP000038040">
    <property type="component" value="Unplaced"/>
</dbReference>
<dbReference type="Pfam" id="PF01302">
    <property type="entry name" value="CAP_GLY"/>
    <property type="match status" value="1"/>
</dbReference>
<keyword evidence="4" id="KW-1185">Reference proteome</keyword>
<dbReference type="InterPro" id="IPR028750">
    <property type="entry name" value="CEP350/CC187"/>
</dbReference>
<dbReference type="GO" id="GO:0008017">
    <property type="term" value="F:microtubule binding"/>
    <property type="evidence" value="ECO:0007669"/>
    <property type="project" value="InterPro"/>
</dbReference>
<dbReference type="PANTHER" id="PTHR13958:SF3">
    <property type="entry name" value="CAP-GLY DOMAIN-CONTAINING PROTEIN-RELATED"/>
    <property type="match status" value="1"/>
</dbReference>
<dbReference type="WBParaSite" id="DME_0000574901-mRNA-1">
    <property type="protein sequence ID" value="DME_0000574901-mRNA-1"/>
    <property type="gene ID" value="DME_0000574901"/>
</dbReference>